<dbReference type="Proteomes" id="UP001596053">
    <property type="component" value="Unassembled WGS sequence"/>
</dbReference>
<dbReference type="EMBL" id="JBHSLW010000019">
    <property type="protein sequence ID" value="MFC5420679.1"/>
    <property type="molecule type" value="Genomic_DNA"/>
</dbReference>
<dbReference type="Gene3D" id="3.30.1200.10">
    <property type="entry name" value="YggU-like"/>
    <property type="match status" value="1"/>
</dbReference>
<gene>
    <name evidence="3" type="ORF">ACFPOB_14020</name>
</gene>
<dbReference type="NCBIfam" id="NF002348">
    <property type="entry name" value="PRK01310.1"/>
    <property type="match status" value="1"/>
</dbReference>
<evidence type="ECO:0000256" key="2">
    <source>
        <dbReference type="HAMAP-Rule" id="MF_00634"/>
    </source>
</evidence>
<sequence>MAAWSVTPDGLAIAIRLTPRGGRDSLDGIETLADGRQVLKARVRAAPSEGEANAALIALLAKELQTSRSQMTLTAGAGARLKRIVVRGDAEALAAQLQRQLC</sequence>
<evidence type="ECO:0000256" key="1">
    <source>
        <dbReference type="ARBA" id="ARBA00010364"/>
    </source>
</evidence>
<dbReference type="NCBIfam" id="TIGR00251">
    <property type="entry name" value="DUF167 family protein"/>
    <property type="match status" value="1"/>
</dbReference>
<dbReference type="InterPro" id="IPR003746">
    <property type="entry name" value="DUF167"/>
</dbReference>
<organism evidence="3 4">
    <name type="scientific">Bosea eneae</name>
    <dbReference type="NCBI Taxonomy" id="151454"/>
    <lineage>
        <taxon>Bacteria</taxon>
        <taxon>Pseudomonadati</taxon>
        <taxon>Pseudomonadota</taxon>
        <taxon>Alphaproteobacteria</taxon>
        <taxon>Hyphomicrobiales</taxon>
        <taxon>Boseaceae</taxon>
        <taxon>Bosea</taxon>
    </lineage>
</organism>
<evidence type="ECO:0000313" key="3">
    <source>
        <dbReference type="EMBL" id="MFC5420679.1"/>
    </source>
</evidence>
<proteinExistence type="inferred from homology"/>
<keyword evidence="4" id="KW-1185">Reference proteome</keyword>
<dbReference type="InterPro" id="IPR036591">
    <property type="entry name" value="YggU-like_sf"/>
</dbReference>
<reference evidence="4" key="1">
    <citation type="journal article" date="2019" name="Int. J. Syst. Evol. Microbiol.">
        <title>The Global Catalogue of Microorganisms (GCM) 10K type strain sequencing project: providing services to taxonomists for standard genome sequencing and annotation.</title>
        <authorList>
            <consortium name="The Broad Institute Genomics Platform"/>
            <consortium name="The Broad Institute Genome Sequencing Center for Infectious Disease"/>
            <person name="Wu L."/>
            <person name="Ma J."/>
        </authorList>
    </citation>
    <scope>NUCLEOTIDE SEQUENCE [LARGE SCALE GENOMIC DNA]</scope>
    <source>
        <strain evidence="4">NCAIM B.01391</strain>
    </source>
</reference>
<dbReference type="SUPFAM" id="SSF69786">
    <property type="entry name" value="YggU-like"/>
    <property type="match status" value="1"/>
</dbReference>
<evidence type="ECO:0000313" key="4">
    <source>
        <dbReference type="Proteomes" id="UP001596053"/>
    </source>
</evidence>
<comment type="similarity">
    <text evidence="1 2">Belongs to the UPF0235 family.</text>
</comment>
<dbReference type="RefSeq" id="WP_377799079.1">
    <property type="nucleotide sequence ID" value="NZ_JBHSLW010000019.1"/>
</dbReference>
<dbReference type="SMART" id="SM01152">
    <property type="entry name" value="DUF167"/>
    <property type="match status" value="1"/>
</dbReference>
<dbReference type="Pfam" id="PF02594">
    <property type="entry name" value="DUF167"/>
    <property type="match status" value="1"/>
</dbReference>
<name>A0ABW0ITT5_9HYPH</name>
<accession>A0ABW0ITT5</accession>
<protein>
    <recommendedName>
        <fullName evidence="2">UPF0235 protein ACFPOB_14020</fullName>
    </recommendedName>
</protein>
<comment type="caution">
    <text evidence="3">The sequence shown here is derived from an EMBL/GenBank/DDBJ whole genome shotgun (WGS) entry which is preliminary data.</text>
</comment>
<dbReference type="HAMAP" id="MF_00634">
    <property type="entry name" value="UPF0235"/>
    <property type="match status" value="1"/>
</dbReference>